<dbReference type="STRING" id="1643428.GCA_001442855_00494"/>
<dbReference type="AlphaFoldDB" id="A0A0S4MUB1"/>
<reference evidence="11" key="1">
    <citation type="submission" date="2015-11" db="EMBL/GenBank/DDBJ databases">
        <authorList>
            <person name="Varghese N."/>
        </authorList>
    </citation>
    <scope>NUCLEOTIDE SEQUENCE [LARGE SCALE GENOMIC DNA]</scope>
</reference>
<accession>A0A0S4MUB1</accession>
<comment type="subcellular location">
    <subcellularLocation>
        <location evidence="1">Cell membrane</location>
        <topology evidence="1">Multi-pass membrane protein</topology>
    </subcellularLocation>
</comment>
<feature type="transmembrane region" description="Helical" evidence="7">
    <location>
        <begin position="21"/>
        <end position="42"/>
    </location>
</feature>
<keyword evidence="5 7" id="KW-0472">Membrane</keyword>
<evidence type="ECO:0000256" key="4">
    <source>
        <dbReference type="ARBA" id="ARBA00022989"/>
    </source>
</evidence>
<dbReference type="OrthoDB" id="9802264at2"/>
<evidence type="ECO:0000256" key="6">
    <source>
        <dbReference type="ARBA" id="ARBA00038076"/>
    </source>
</evidence>
<dbReference type="PANTHER" id="PTHR30572:SF4">
    <property type="entry name" value="ABC TRANSPORTER PERMEASE YTRF"/>
    <property type="match status" value="1"/>
</dbReference>
<dbReference type="PANTHER" id="PTHR30572">
    <property type="entry name" value="MEMBRANE COMPONENT OF TRANSPORTER-RELATED"/>
    <property type="match status" value="1"/>
</dbReference>
<feature type="transmembrane region" description="Helical" evidence="7">
    <location>
        <begin position="328"/>
        <end position="354"/>
    </location>
</feature>
<evidence type="ECO:0000313" key="11">
    <source>
        <dbReference type="Proteomes" id="UP000320623"/>
    </source>
</evidence>
<keyword evidence="11" id="KW-1185">Reference proteome</keyword>
<evidence type="ECO:0000313" key="10">
    <source>
        <dbReference type="EMBL" id="CUU02500.1"/>
    </source>
</evidence>
<dbReference type="InterPro" id="IPR025857">
    <property type="entry name" value="MacB_PCD"/>
</dbReference>
<sequence>MNIEDTILSAYHSIKSNPMRSFLTILGIIIGVAAVIAMVAVGQGAQYSVQKQIESLGTNVLVVFPGAQTQTGRVRMEAGFTSRLTIEDVEAIKTQCDAVAFATPIVRTMSQVIYGNNNWRTGIYGVNTDYFQIRAWGLSAGNYFTEQDVKAGAKVCVIGQTVKNALFGDEEDPVGKIIRIRNVPVKVVGVLEPKGQNVMGQDQDDIIVAPYTTVMSRLSRFFFIGSILVSAVNQSLIPVAQQQITQVLREKHKIQPWQEDDFTVRTQTEIASAAEETSRIMTILLGSIASVSLIVGGIGVMNIMLVSVTERTREIGIRISVGARKRDILFQFLLESVVLTATGGIFGIILGVVLSKIISGFAGWPVFISVGAILLAFGFSAGVGIFFGFYPARKAANLNPVEALRYE</sequence>
<gene>
    <name evidence="10" type="ORF">JGI1_00508</name>
</gene>
<comment type="similarity">
    <text evidence="6">Belongs to the ABC-4 integral membrane protein family.</text>
</comment>
<organism evidence="10 11">
    <name type="scientific">Candidatus Thermokryptus mobilis</name>
    <dbReference type="NCBI Taxonomy" id="1643428"/>
    <lineage>
        <taxon>Bacteria</taxon>
        <taxon>Pseudomonadati</taxon>
        <taxon>Candidatus Kryptoniota</taxon>
        <taxon>Candidatus Thermokryptus</taxon>
    </lineage>
</organism>
<dbReference type="InterPro" id="IPR050250">
    <property type="entry name" value="Macrolide_Exporter_MacB"/>
</dbReference>
<dbReference type="Proteomes" id="UP000320623">
    <property type="component" value="Unassembled WGS sequence"/>
</dbReference>
<feature type="transmembrane region" description="Helical" evidence="7">
    <location>
        <begin position="366"/>
        <end position="390"/>
    </location>
</feature>
<dbReference type="GO" id="GO:0022857">
    <property type="term" value="F:transmembrane transporter activity"/>
    <property type="evidence" value="ECO:0007669"/>
    <property type="project" value="TreeGrafter"/>
</dbReference>
<evidence type="ECO:0000256" key="2">
    <source>
        <dbReference type="ARBA" id="ARBA00022475"/>
    </source>
</evidence>
<keyword evidence="3 7" id="KW-0812">Transmembrane</keyword>
<evidence type="ECO:0000256" key="5">
    <source>
        <dbReference type="ARBA" id="ARBA00023136"/>
    </source>
</evidence>
<dbReference type="Pfam" id="PF02687">
    <property type="entry name" value="FtsX"/>
    <property type="match status" value="1"/>
</dbReference>
<dbReference type="Pfam" id="PF12704">
    <property type="entry name" value="MacB_PCD"/>
    <property type="match status" value="1"/>
</dbReference>
<protein>
    <submittedName>
        <fullName evidence="10">Putative ABC transport system permease protein</fullName>
    </submittedName>
</protein>
<keyword evidence="4 7" id="KW-1133">Transmembrane helix</keyword>
<keyword evidence="2" id="KW-1003">Cell membrane</keyword>
<dbReference type="InterPro" id="IPR003838">
    <property type="entry name" value="ABC3_permease_C"/>
</dbReference>
<dbReference type="GO" id="GO:0005886">
    <property type="term" value="C:plasma membrane"/>
    <property type="evidence" value="ECO:0007669"/>
    <property type="project" value="UniProtKB-SubCell"/>
</dbReference>
<proteinExistence type="inferred from homology"/>
<evidence type="ECO:0000256" key="3">
    <source>
        <dbReference type="ARBA" id="ARBA00022692"/>
    </source>
</evidence>
<dbReference type="RefSeq" id="WP_140944306.1">
    <property type="nucleotide sequence ID" value="NZ_FAOO01000003.1"/>
</dbReference>
<evidence type="ECO:0000256" key="1">
    <source>
        <dbReference type="ARBA" id="ARBA00004651"/>
    </source>
</evidence>
<evidence type="ECO:0000259" key="8">
    <source>
        <dbReference type="Pfam" id="PF02687"/>
    </source>
</evidence>
<evidence type="ECO:0000256" key="7">
    <source>
        <dbReference type="SAM" id="Phobius"/>
    </source>
</evidence>
<feature type="domain" description="MacB-like periplasmic core" evidence="9">
    <location>
        <begin position="21"/>
        <end position="246"/>
    </location>
</feature>
<feature type="transmembrane region" description="Helical" evidence="7">
    <location>
        <begin position="283"/>
        <end position="308"/>
    </location>
</feature>
<evidence type="ECO:0000259" key="9">
    <source>
        <dbReference type="Pfam" id="PF12704"/>
    </source>
</evidence>
<feature type="domain" description="ABC3 transporter permease C-terminal" evidence="8">
    <location>
        <begin position="287"/>
        <end position="400"/>
    </location>
</feature>
<dbReference type="EMBL" id="FAOO01000003">
    <property type="protein sequence ID" value="CUU02500.1"/>
    <property type="molecule type" value="Genomic_DNA"/>
</dbReference>
<name>A0A0S4MUB1_9BACT</name>